<dbReference type="Proteomes" id="UP000460287">
    <property type="component" value="Unassembled WGS sequence"/>
</dbReference>
<evidence type="ECO:0000259" key="2">
    <source>
        <dbReference type="PROSITE" id="PS50966"/>
    </source>
</evidence>
<keyword evidence="1" id="KW-0862">Zinc</keyword>
<dbReference type="PROSITE" id="PS50966">
    <property type="entry name" value="ZF_SWIM"/>
    <property type="match status" value="1"/>
</dbReference>
<dbReference type="GO" id="GO:0008270">
    <property type="term" value="F:zinc ion binding"/>
    <property type="evidence" value="ECO:0007669"/>
    <property type="project" value="UniProtKB-KW"/>
</dbReference>
<evidence type="ECO:0000313" key="3">
    <source>
        <dbReference type="EMBL" id="MSR92092.1"/>
    </source>
</evidence>
<accession>A0A7X2MZQ6</accession>
<name>A0A7X2MZQ6_9CLOT</name>
<sequence>MHTMEYWKDLFQSIILERGLDYFQNGNVSELKVTDTGYSAIVEGSESYDVEIRINRGSVTDMYCSCPYAEDGTYCKHMAAALFAIDNLKYDSINLMTKQEVRDQKALIKVIDKIPENEIRKIVLDLANENDSLRNYFMIKYSDNVSDEVMTKLKNEVDKIAVNNSDGYGYVNWSNASDFINEMENFLDEKVDILIEKNSLKEAFELTNYVFHCVGNTDIDDSDDETSYIANRCYEYWKQILYKADEAQKQYMHKWFETHQEDYVTDYLGEYIEGFLKDEFCDDKYMREQLKQLDKIIKKYENKTDCGSTYSPYYGCENAIIKRINIMKDLCYSQVEIDKYKKKYRNFSAIRELEIEEYLSKEQYDKAIEVLKESKNIDKDNFNLVLNYSRQLIEIYKRTGNTLEYKKELCYQVFSCQQFDLKYIKMLKVACNNDEWIEYREKILNLRLINSVRFSFLALESLYDKLLYEIIHSGTIDDLDQYENVLSKELPERTRNVYINYVIKEAERVCDRRGYKNLMRYLKKVSKYEGGKIEVEKIANIWKMQYKRRPAMMDELKQAGF</sequence>
<dbReference type="Pfam" id="PF04434">
    <property type="entry name" value="SWIM"/>
    <property type="match status" value="1"/>
</dbReference>
<protein>
    <recommendedName>
        <fullName evidence="2">SWIM-type domain-containing protein</fullName>
    </recommendedName>
</protein>
<evidence type="ECO:0000256" key="1">
    <source>
        <dbReference type="PROSITE-ProRule" id="PRU00325"/>
    </source>
</evidence>
<feature type="domain" description="SWIM-type" evidence="2">
    <location>
        <begin position="48"/>
        <end position="86"/>
    </location>
</feature>
<comment type="caution">
    <text evidence="3">The sequence shown here is derived from an EMBL/GenBank/DDBJ whole genome shotgun (WGS) entry which is preliminary data.</text>
</comment>
<dbReference type="InterPro" id="IPR007527">
    <property type="entry name" value="Znf_SWIM"/>
</dbReference>
<dbReference type="AlphaFoldDB" id="A0A7X2MZQ6"/>
<organism evidence="3 4">
    <name type="scientific">Inconstantimicrobium porci</name>
    <dbReference type="NCBI Taxonomy" id="2652291"/>
    <lineage>
        <taxon>Bacteria</taxon>
        <taxon>Bacillati</taxon>
        <taxon>Bacillota</taxon>
        <taxon>Clostridia</taxon>
        <taxon>Eubacteriales</taxon>
        <taxon>Clostridiaceae</taxon>
        <taxon>Inconstantimicrobium</taxon>
    </lineage>
</organism>
<keyword evidence="1" id="KW-0863">Zinc-finger</keyword>
<keyword evidence="1" id="KW-0479">Metal-binding</keyword>
<dbReference type="EMBL" id="VULX01000022">
    <property type="protein sequence ID" value="MSR92092.1"/>
    <property type="molecule type" value="Genomic_DNA"/>
</dbReference>
<proteinExistence type="predicted"/>
<evidence type="ECO:0000313" key="4">
    <source>
        <dbReference type="Proteomes" id="UP000460287"/>
    </source>
</evidence>
<keyword evidence="4" id="KW-1185">Reference proteome</keyword>
<gene>
    <name evidence="3" type="ORF">FYJ33_11995</name>
</gene>
<reference evidence="3 4" key="1">
    <citation type="submission" date="2019-08" db="EMBL/GenBank/DDBJ databases">
        <title>In-depth cultivation of the pig gut microbiome towards novel bacterial diversity and tailored functional studies.</title>
        <authorList>
            <person name="Wylensek D."/>
            <person name="Hitch T.C.A."/>
            <person name="Clavel T."/>
        </authorList>
    </citation>
    <scope>NUCLEOTIDE SEQUENCE [LARGE SCALE GENOMIC DNA]</scope>
    <source>
        <strain evidence="3 4">WCA-383-APC-5B</strain>
    </source>
</reference>